<keyword evidence="2" id="KW-0472">Membrane</keyword>
<comment type="caution">
    <text evidence="3">The sequence shown here is derived from an EMBL/GenBank/DDBJ whole genome shotgun (WGS) entry which is preliminary data.</text>
</comment>
<evidence type="ECO:0000313" key="3">
    <source>
        <dbReference type="EMBL" id="MBN9644030.1"/>
    </source>
</evidence>
<dbReference type="InterPro" id="IPR044857">
    <property type="entry name" value="T7SS_EccB_R1"/>
</dbReference>
<dbReference type="RefSeq" id="WP_207118900.1">
    <property type="nucleotide sequence ID" value="NZ_JAFLEQ010000008.1"/>
</dbReference>
<dbReference type="PANTHER" id="PTHR40765:SF2">
    <property type="entry name" value="ESX-2 SECRETION SYSTEM ATPASE ECCB2"/>
    <property type="match status" value="1"/>
</dbReference>
<dbReference type="Gene3D" id="3.30.2390.20">
    <property type="entry name" value="Type VII secretion system EccB, repeat 1 domain"/>
    <property type="match status" value="1"/>
</dbReference>
<keyword evidence="2" id="KW-0812">Transmembrane</keyword>
<keyword evidence="4" id="KW-1185">Reference proteome</keyword>
<reference evidence="3" key="1">
    <citation type="submission" date="2021-03" db="EMBL/GenBank/DDBJ databases">
        <authorList>
            <person name="Sun Q."/>
        </authorList>
    </citation>
    <scope>NUCLEOTIDE SEQUENCE</scope>
    <source>
        <strain evidence="3">CCM 8862</strain>
    </source>
</reference>
<dbReference type="EMBL" id="JAFLEQ010000008">
    <property type="protein sequence ID" value="MBN9644030.1"/>
    <property type="molecule type" value="Genomic_DNA"/>
</dbReference>
<dbReference type="InterPro" id="IPR007795">
    <property type="entry name" value="T7SS_EccB"/>
</dbReference>
<gene>
    <name evidence="3" type="primary">eccB</name>
    <name evidence="3" type="ORF">JZY06_05270</name>
</gene>
<dbReference type="Proteomes" id="UP000664332">
    <property type="component" value="Unassembled WGS sequence"/>
</dbReference>
<feature type="compositionally biased region" description="Low complexity" evidence="1">
    <location>
        <begin position="189"/>
        <end position="205"/>
    </location>
</feature>
<protein>
    <submittedName>
        <fullName evidence="3">Type VII secretion protein EccB</fullName>
    </submittedName>
</protein>
<accession>A0A939IX21</accession>
<dbReference type="PANTHER" id="PTHR40765">
    <property type="entry name" value="ESX-2 SECRETION SYSTEM ATPASE ECCB2"/>
    <property type="match status" value="1"/>
</dbReference>
<evidence type="ECO:0000256" key="2">
    <source>
        <dbReference type="SAM" id="Phobius"/>
    </source>
</evidence>
<dbReference type="GO" id="GO:0005576">
    <property type="term" value="C:extracellular region"/>
    <property type="evidence" value="ECO:0007669"/>
    <property type="project" value="TreeGrafter"/>
</dbReference>
<evidence type="ECO:0000256" key="1">
    <source>
        <dbReference type="SAM" id="MobiDB-lite"/>
    </source>
</evidence>
<name>A0A939IX21_9CORY</name>
<evidence type="ECO:0000313" key="4">
    <source>
        <dbReference type="Proteomes" id="UP000664332"/>
    </source>
</evidence>
<proteinExistence type="predicted"/>
<sequence length="498" mass="51639">MRPPLVTTKAQVTGHAFLMRRVCHGLVFGDIRMVHDPLSSRSRGLSFGLVAVVLGCLGAGAMAVFSPDPDPGDAAIVRTEAGRYLTLIDGVYHPTANLTSARLITGQADDAAPIGSRALGRISQGIPVGIPGAPDLIDGTTPAGIGWSVCHTAAGTLTVADPVDQPTLLERIGLKKSPAAHPDGPRPAGGPSARPSAAAGSAAGRTGHAVDPGMARGEQGPADRAAVAGKEEITVRAEDLPPVLPEGTALVARSAGADWLVTAGKRQRMPDAETPFGQVVRRELSITPLTPRWHAPAAVLNAVGEAPPMALQPDARVLVSPTGGLWLKTPGGLSRLTRLQADIYTGAGVKKQQVPDAYIRALPDAAVDIRLPADTVDIIDPATLRICVTGDKGEVSAGPAVPPTGVELPGELAATRYISPTAGSVSVDTGSGWWVITPYGARHRVPDAATLAVIGVDQPARAPWPVIRLLPEGQPLTKQRALEPEYGFYRARRPEDGD</sequence>
<keyword evidence="2" id="KW-1133">Transmembrane helix</keyword>
<dbReference type="Pfam" id="PF05108">
    <property type="entry name" value="T7SS_ESX1_EccB"/>
    <property type="match status" value="2"/>
</dbReference>
<dbReference type="NCBIfam" id="TIGR03919">
    <property type="entry name" value="T7SS_EccB"/>
    <property type="match status" value="1"/>
</dbReference>
<organism evidence="3 4">
    <name type="scientific">Corynebacterium mendelii</name>
    <dbReference type="NCBI Taxonomy" id="2765362"/>
    <lineage>
        <taxon>Bacteria</taxon>
        <taxon>Bacillati</taxon>
        <taxon>Actinomycetota</taxon>
        <taxon>Actinomycetes</taxon>
        <taxon>Mycobacteriales</taxon>
        <taxon>Corynebacteriaceae</taxon>
        <taxon>Corynebacterium</taxon>
    </lineage>
</organism>
<feature type="transmembrane region" description="Helical" evidence="2">
    <location>
        <begin position="45"/>
        <end position="65"/>
    </location>
</feature>
<feature type="region of interest" description="Disordered" evidence="1">
    <location>
        <begin position="175"/>
        <end position="227"/>
    </location>
</feature>
<dbReference type="AlphaFoldDB" id="A0A939IX21"/>